<dbReference type="Proteomes" id="UP000325255">
    <property type="component" value="Unassembled WGS sequence"/>
</dbReference>
<keyword evidence="2" id="KW-1185">Reference proteome</keyword>
<dbReference type="AlphaFoldDB" id="A0A5M6IN09"/>
<dbReference type="EMBL" id="VWPK01000046">
    <property type="protein sequence ID" value="KAA5609643.1"/>
    <property type="molecule type" value="Genomic_DNA"/>
</dbReference>
<proteinExistence type="predicted"/>
<dbReference type="RefSeq" id="WP_150043249.1">
    <property type="nucleotide sequence ID" value="NZ_OW485608.1"/>
</dbReference>
<organism evidence="1 2">
    <name type="scientific">Rhodovastum atsumiense</name>
    <dbReference type="NCBI Taxonomy" id="504468"/>
    <lineage>
        <taxon>Bacteria</taxon>
        <taxon>Pseudomonadati</taxon>
        <taxon>Pseudomonadota</taxon>
        <taxon>Alphaproteobacteria</taxon>
        <taxon>Acetobacterales</taxon>
        <taxon>Acetobacteraceae</taxon>
        <taxon>Rhodovastum</taxon>
    </lineage>
</organism>
<reference evidence="1 2" key="1">
    <citation type="submission" date="2019-09" db="EMBL/GenBank/DDBJ databases">
        <title>Genome sequence of Rhodovastum atsumiense, a diverse member of the Acetobacteraceae family of non-sulfur purple photosynthetic bacteria.</title>
        <authorList>
            <person name="Meyer T."/>
            <person name="Kyndt J."/>
        </authorList>
    </citation>
    <scope>NUCLEOTIDE SEQUENCE [LARGE SCALE GENOMIC DNA]</scope>
    <source>
        <strain evidence="1 2">DSM 21279</strain>
    </source>
</reference>
<evidence type="ECO:0000313" key="1">
    <source>
        <dbReference type="EMBL" id="KAA5609643.1"/>
    </source>
</evidence>
<name>A0A5M6IN09_9PROT</name>
<evidence type="ECO:0000313" key="2">
    <source>
        <dbReference type="Proteomes" id="UP000325255"/>
    </source>
</evidence>
<comment type="caution">
    <text evidence="1">The sequence shown here is derived from an EMBL/GenBank/DDBJ whole genome shotgun (WGS) entry which is preliminary data.</text>
</comment>
<accession>A0A5M6IN09</accession>
<sequence length="433" mass="45651">MAIGDQADFVGRLRSALPGRWFPDDAPVLSALLSGLASAWESIYALLTYTKAQTRISTATDVFLDGIGADFFGVDLQRRTAESDTQYRRRIKRELLRERGTRAAVISVLEDLTGRTPRVFEPARPADTGGYGAGGCGYGSAVALFDSRGSPGTYVGADGLVHTAGPYTPRYDYSSGPAALLNESGATNYCPYSNLQNGGTWGGCTVTQNAVVAPDGTMTAAQITAPTAGGATSAKYASPDIGTYTPSVWLRADAATTVSFYSMWNDSTGSQKVSRLDIALTPTWQRFRLPTITTQAGAQNVYWQTNLLAGTTIYAWGTQIEPGTSMSSLIYTNGGPATRDADVIWSPQSGGGWGSLDLPGQCFVEAYRPTSGGIANVGGYYSGTGWAGGGYGAGAIEYLSADMVGDRVTDDEINDAIARTMPSGFVAWARITS</sequence>
<gene>
    <name evidence="1" type="ORF">F1189_23050</name>
</gene>
<dbReference type="OrthoDB" id="7272469at2"/>
<protein>
    <submittedName>
        <fullName evidence="1">Uncharacterized protein</fullName>
    </submittedName>
</protein>